<dbReference type="GO" id="GO:0005886">
    <property type="term" value="C:plasma membrane"/>
    <property type="evidence" value="ECO:0007669"/>
    <property type="project" value="UniProtKB-SubCell"/>
</dbReference>
<accession>A0A7W8DZQ9</accession>
<name>A0A7W8DZQ9_9BRAD</name>
<dbReference type="PANTHER" id="PTHR32089:SF112">
    <property type="entry name" value="LYSOZYME-LIKE PROTEIN-RELATED"/>
    <property type="match status" value="1"/>
</dbReference>
<dbReference type="Proteomes" id="UP000542353">
    <property type="component" value="Unassembled WGS sequence"/>
</dbReference>
<dbReference type="CDD" id="cd06225">
    <property type="entry name" value="HAMP"/>
    <property type="match status" value="1"/>
</dbReference>
<dbReference type="AlphaFoldDB" id="A0A7W8DZQ9"/>
<feature type="signal peptide" evidence="8">
    <location>
        <begin position="1"/>
        <end position="26"/>
    </location>
</feature>
<dbReference type="SMART" id="SM00304">
    <property type="entry name" value="HAMP"/>
    <property type="match status" value="1"/>
</dbReference>
<feature type="chain" id="PRO_5031115785" evidence="8">
    <location>
        <begin position="27"/>
        <end position="675"/>
    </location>
</feature>
<evidence type="ECO:0000256" key="7">
    <source>
        <dbReference type="SAM" id="Phobius"/>
    </source>
</evidence>
<dbReference type="Pfam" id="PF00672">
    <property type="entry name" value="HAMP"/>
    <property type="match status" value="1"/>
</dbReference>
<keyword evidence="3 5" id="KW-0807">Transducer</keyword>
<evidence type="ECO:0000256" key="6">
    <source>
        <dbReference type="SAM" id="Coils"/>
    </source>
</evidence>
<keyword evidence="2" id="KW-1003">Cell membrane</keyword>
<keyword evidence="7" id="KW-0472">Membrane</keyword>
<organism evidence="12 13">
    <name type="scientific">Rhodopseudomonas rhenobacensis</name>
    <dbReference type="NCBI Taxonomy" id="87461"/>
    <lineage>
        <taxon>Bacteria</taxon>
        <taxon>Pseudomonadati</taxon>
        <taxon>Pseudomonadota</taxon>
        <taxon>Alphaproteobacteria</taxon>
        <taxon>Hyphomicrobiales</taxon>
        <taxon>Nitrobacteraceae</taxon>
        <taxon>Rhodopseudomonas</taxon>
    </lineage>
</organism>
<keyword evidence="6" id="KW-0175">Coiled coil</keyword>
<sequence>MKLNRIAYKLGFAGLVGIALSLTMSANQMVSESAVNRGNDRADAQQSIARHALEADVGLRRMQLAVRDIRLAKTAAEVEKAQASLREANALAMRELDAATRETTASENHSRLETVKTVAADYARHAEQIAKTQLKSLEILEMRTVITGEWRRAMESAQAQLINIEADRRADLEKVLYATDATFNLLEAATWRFTNTGEPEQKAIIEKLPGDLNAQLMRLRRLNDDPEFIGDVDFMNSILTGYYDASADGVATELARKELVEVQTMPLGNRALDLMRTAVSAGETLADEAKSRAKDDLTSANRVNFALGILVMLSSVVSVVFGFASVSRPLMKLNGALGKMAGGELNVEIPGAKRGDEVGDIAKTVVVIRENAAQRAQQEAEAMAEQEHAAIERRKQDMHRLADEFEGAVGKIVQTVSSASAELEANAGTLTATAEQTERLTTVVAAASEQASTNVQTVASATEEMASSINEISRQVQDSARIAGSAVQQAQKTNARITQLAQAASRIGDVVELINTIAGQTNLLALNATIEAARAGEAGRGFAVVASEVKALAEQTAKATGEISQQITGMQSATEESVAAIHEIGTTISQMSEISSTIASAVEQQGAATQEISRNVQQAALGTTEVSSNIADVQRGASETGSASSQVLVAAQSLSHDSDDLKREVARFLDSVRAA</sequence>
<feature type="coiled-coil region" evidence="6">
    <location>
        <begin position="71"/>
        <end position="102"/>
    </location>
</feature>
<dbReference type="Gene3D" id="1.10.8.500">
    <property type="entry name" value="HAMP domain in histidine kinase"/>
    <property type="match status" value="1"/>
</dbReference>
<evidence type="ECO:0000313" key="13">
    <source>
        <dbReference type="Proteomes" id="UP000542353"/>
    </source>
</evidence>
<feature type="transmembrane region" description="Helical" evidence="7">
    <location>
        <begin position="305"/>
        <end position="324"/>
    </location>
</feature>
<dbReference type="PRINTS" id="PR00260">
    <property type="entry name" value="CHEMTRNSDUCR"/>
</dbReference>
<dbReference type="SMART" id="SM00283">
    <property type="entry name" value="MA"/>
    <property type="match status" value="1"/>
</dbReference>
<evidence type="ECO:0000259" key="9">
    <source>
        <dbReference type="PROSITE" id="PS50111"/>
    </source>
</evidence>
<feature type="domain" description="HAMP" evidence="11">
    <location>
        <begin position="324"/>
        <end position="377"/>
    </location>
</feature>
<dbReference type="GO" id="GO:0006935">
    <property type="term" value="P:chemotaxis"/>
    <property type="evidence" value="ECO:0007669"/>
    <property type="project" value="InterPro"/>
</dbReference>
<feature type="domain" description="Methyl-accepting transducer" evidence="9">
    <location>
        <begin position="419"/>
        <end position="655"/>
    </location>
</feature>
<comment type="caution">
    <text evidence="12">The sequence shown here is derived from an EMBL/GenBank/DDBJ whole genome shotgun (WGS) entry which is preliminary data.</text>
</comment>
<dbReference type="EMBL" id="JACHIH010000018">
    <property type="protein sequence ID" value="MBB5048155.1"/>
    <property type="molecule type" value="Genomic_DNA"/>
</dbReference>
<evidence type="ECO:0000256" key="1">
    <source>
        <dbReference type="ARBA" id="ARBA00004429"/>
    </source>
</evidence>
<dbReference type="GO" id="GO:0007165">
    <property type="term" value="P:signal transduction"/>
    <property type="evidence" value="ECO:0007669"/>
    <property type="project" value="UniProtKB-KW"/>
</dbReference>
<dbReference type="SUPFAM" id="SSF58104">
    <property type="entry name" value="Methyl-accepting chemotaxis protein (MCP) signaling domain"/>
    <property type="match status" value="1"/>
</dbReference>
<dbReference type="InterPro" id="IPR004089">
    <property type="entry name" value="MCPsignal_dom"/>
</dbReference>
<dbReference type="Gene3D" id="1.10.287.950">
    <property type="entry name" value="Methyl-accepting chemotaxis protein"/>
    <property type="match status" value="1"/>
</dbReference>
<comment type="subcellular location">
    <subcellularLocation>
        <location evidence="1">Cell inner membrane</location>
        <topology evidence="1">Multi-pass membrane protein</topology>
    </subcellularLocation>
</comment>
<dbReference type="SUPFAM" id="SSF158472">
    <property type="entry name" value="HAMP domain-like"/>
    <property type="match status" value="1"/>
</dbReference>
<evidence type="ECO:0000256" key="4">
    <source>
        <dbReference type="ARBA" id="ARBA00029447"/>
    </source>
</evidence>
<evidence type="ECO:0000256" key="5">
    <source>
        <dbReference type="PROSITE-ProRule" id="PRU00284"/>
    </source>
</evidence>
<dbReference type="PROSITE" id="PS50111">
    <property type="entry name" value="CHEMOTAXIS_TRANSDUC_2"/>
    <property type="match status" value="1"/>
</dbReference>
<evidence type="ECO:0000256" key="8">
    <source>
        <dbReference type="SAM" id="SignalP"/>
    </source>
</evidence>
<dbReference type="PROSITE" id="PS50192">
    <property type="entry name" value="T_SNARE"/>
    <property type="match status" value="1"/>
</dbReference>
<gene>
    <name evidence="12" type="ORF">HNR60_002917</name>
</gene>
<proteinExistence type="inferred from homology"/>
<dbReference type="PROSITE" id="PS50885">
    <property type="entry name" value="HAMP"/>
    <property type="match status" value="1"/>
</dbReference>
<evidence type="ECO:0000313" key="12">
    <source>
        <dbReference type="EMBL" id="MBB5048155.1"/>
    </source>
</evidence>
<dbReference type="InterPro" id="IPR004090">
    <property type="entry name" value="Chemotax_Me-accpt_rcpt"/>
</dbReference>
<evidence type="ECO:0000259" key="10">
    <source>
        <dbReference type="PROSITE" id="PS50192"/>
    </source>
</evidence>
<keyword evidence="8" id="KW-0732">Signal</keyword>
<dbReference type="RefSeq" id="WP_184258632.1">
    <property type="nucleotide sequence ID" value="NZ_JACHIH010000018.1"/>
</dbReference>
<keyword evidence="7" id="KW-1133">Transmembrane helix</keyword>
<evidence type="ECO:0000259" key="11">
    <source>
        <dbReference type="PROSITE" id="PS50885"/>
    </source>
</evidence>
<feature type="domain" description="T-SNARE coiled-coil homology" evidence="10">
    <location>
        <begin position="571"/>
        <end position="633"/>
    </location>
</feature>
<keyword evidence="2" id="KW-0997">Cell inner membrane</keyword>
<dbReference type="GO" id="GO:0004888">
    <property type="term" value="F:transmembrane signaling receptor activity"/>
    <property type="evidence" value="ECO:0007669"/>
    <property type="project" value="InterPro"/>
</dbReference>
<keyword evidence="7" id="KW-0812">Transmembrane</keyword>
<dbReference type="Pfam" id="PF00015">
    <property type="entry name" value="MCPsignal"/>
    <property type="match status" value="1"/>
</dbReference>
<comment type="similarity">
    <text evidence="4">Belongs to the methyl-accepting chemotaxis (MCP) protein family.</text>
</comment>
<dbReference type="InterPro" id="IPR000727">
    <property type="entry name" value="T_SNARE_dom"/>
</dbReference>
<keyword evidence="13" id="KW-1185">Reference proteome</keyword>
<evidence type="ECO:0000256" key="3">
    <source>
        <dbReference type="ARBA" id="ARBA00023224"/>
    </source>
</evidence>
<reference evidence="12 13" key="1">
    <citation type="submission" date="2020-08" db="EMBL/GenBank/DDBJ databases">
        <title>Genomic Encyclopedia of Type Strains, Phase IV (KMG-IV): sequencing the most valuable type-strain genomes for metagenomic binning, comparative biology and taxonomic classification.</title>
        <authorList>
            <person name="Goeker M."/>
        </authorList>
    </citation>
    <scope>NUCLEOTIDE SEQUENCE [LARGE SCALE GENOMIC DNA]</scope>
    <source>
        <strain evidence="12 13">DSM 12706</strain>
    </source>
</reference>
<protein>
    <submittedName>
        <fullName evidence="12">Methyl-accepting chemotaxis protein</fullName>
    </submittedName>
</protein>
<dbReference type="InterPro" id="IPR003660">
    <property type="entry name" value="HAMP_dom"/>
</dbReference>
<evidence type="ECO:0000256" key="2">
    <source>
        <dbReference type="ARBA" id="ARBA00022519"/>
    </source>
</evidence>
<dbReference type="PANTHER" id="PTHR32089">
    <property type="entry name" value="METHYL-ACCEPTING CHEMOTAXIS PROTEIN MCPB"/>
    <property type="match status" value="1"/>
</dbReference>